<keyword evidence="2" id="KW-1185">Reference proteome</keyword>
<name>A0A4Z2F1K4_9TELE</name>
<dbReference type="AlphaFoldDB" id="A0A4Z2F1K4"/>
<dbReference type="EMBL" id="SRLO01001880">
    <property type="protein sequence ID" value="TNN34843.1"/>
    <property type="molecule type" value="Genomic_DNA"/>
</dbReference>
<dbReference type="OrthoDB" id="7490542at2759"/>
<comment type="caution">
    <text evidence="1">The sequence shown here is derived from an EMBL/GenBank/DDBJ whole genome shotgun (WGS) entry which is preliminary data.</text>
</comment>
<dbReference type="Gene3D" id="2.150.10.10">
    <property type="entry name" value="Serralysin-like metalloprotease, C-terminal"/>
    <property type="match status" value="1"/>
</dbReference>
<accession>A0A4Z2F1K4</accession>
<gene>
    <name evidence="1" type="ORF">EYF80_054990</name>
</gene>
<reference evidence="1 2" key="1">
    <citation type="submission" date="2019-03" db="EMBL/GenBank/DDBJ databases">
        <title>First draft genome of Liparis tanakae, snailfish: a comprehensive survey of snailfish specific genes.</title>
        <authorList>
            <person name="Kim W."/>
            <person name="Song I."/>
            <person name="Jeong J.-H."/>
            <person name="Kim D."/>
            <person name="Kim S."/>
            <person name="Ryu S."/>
            <person name="Song J.Y."/>
            <person name="Lee S.K."/>
        </authorList>
    </citation>
    <scope>NUCLEOTIDE SEQUENCE [LARGE SCALE GENOMIC DNA]</scope>
    <source>
        <tissue evidence="1">Muscle</tissue>
    </source>
</reference>
<dbReference type="InterPro" id="IPR011049">
    <property type="entry name" value="Serralysin-like_metalloprot_C"/>
</dbReference>
<proteinExistence type="predicted"/>
<dbReference type="SUPFAM" id="SSF101967">
    <property type="entry name" value="Adhesin YadA, collagen-binding domain"/>
    <property type="match status" value="1"/>
</dbReference>
<sequence>MGQALPRLAQGYNLVVRGYNLVVRGYNLVAQGYNLVARGYNLVVRGYNLVAQGYNLVVRGYNLVAQGYNLVVRGYNLVARGYNLVARGYNLVARGYNLVVRGPVLWGLMERKVFRGAGLPIMAVFLRTEAGAGRFGRILIRLNTQGGVVVWPPSLWAISLATAIDLAKESSEETGFCFVAASSSLMNSAATFSASFARILSFFFHVNFPNEGVAVTAGGGGLPVSRHCLRSFALMAGLGPQRILGGS</sequence>
<dbReference type="Proteomes" id="UP000314294">
    <property type="component" value="Unassembled WGS sequence"/>
</dbReference>
<protein>
    <submittedName>
        <fullName evidence="1">Uncharacterized protein</fullName>
    </submittedName>
</protein>
<evidence type="ECO:0000313" key="2">
    <source>
        <dbReference type="Proteomes" id="UP000314294"/>
    </source>
</evidence>
<evidence type="ECO:0000313" key="1">
    <source>
        <dbReference type="EMBL" id="TNN34843.1"/>
    </source>
</evidence>
<organism evidence="1 2">
    <name type="scientific">Liparis tanakae</name>
    <name type="common">Tanaka's snailfish</name>
    <dbReference type="NCBI Taxonomy" id="230148"/>
    <lineage>
        <taxon>Eukaryota</taxon>
        <taxon>Metazoa</taxon>
        <taxon>Chordata</taxon>
        <taxon>Craniata</taxon>
        <taxon>Vertebrata</taxon>
        <taxon>Euteleostomi</taxon>
        <taxon>Actinopterygii</taxon>
        <taxon>Neopterygii</taxon>
        <taxon>Teleostei</taxon>
        <taxon>Neoteleostei</taxon>
        <taxon>Acanthomorphata</taxon>
        <taxon>Eupercaria</taxon>
        <taxon>Perciformes</taxon>
        <taxon>Cottioidei</taxon>
        <taxon>Cottales</taxon>
        <taxon>Liparidae</taxon>
        <taxon>Liparis</taxon>
    </lineage>
</organism>